<evidence type="ECO:0000313" key="1">
    <source>
        <dbReference type="EMBL" id="MPM64264.1"/>
    </source>
</evidence>
<dbReference type="InterPro" id="IPR049215">
    <property type="entry name" value="DUF6809"/>
</dbReference>
<reference evidence="1" key="1">
    <citation type="submission" date="2019-08" db="EMBL/GenBank/DDBJ databases">
        <authorList>
            <person name="Kucharzyk K."/>
            <person name="Murdoch R.W."/>
            <person name="Higgins S."/>
            <person name="Loffler F."/>
        </authorList>
    </citation>
    <scope>NUCLEOTIDE SEQUENCE</scope>
</reference>
<dbReference type="Pfam" id="PF20648">
    <property type="entry name" value="DUF6809"/>
    <property type="match status" value="1"/>
</dbReference>
<comment type="caution">
    <text evidence="1">The sequence shown here is derived from an EMBL/GenBank/DDBJ whole genome shotgun (WGS) entry which is preliminary data.</text>
</comment>
<proteinExistence type="predicted"/>
<protein>
    <submittedName>
        <fullName evidence="1">Uncharacterized protein</fullName>
    </submittedName>
</protein>
<sequence>MEVWREKLSKDDYLALEELLDIRFQIDHMHSASSFMYGFKLGTMIMLIEALRRLLVRKSP</sequence>
<dbReference type="AlphaFoldDB" id="A0A645BR07"/>
<organism evidence="1">
    <name type="scientific">bioreactor metagenome</name>
    <dbReference type="NCBI Taxonomy" id="1076179"/>
    <lineage>
        <taxon>unclassified sequences</taxon>
        <taxon>metagenomes</taxon>
        <taxon>ecological metagenomes</taxon>
    </lineage>
</organism>
<dbReference type="EMBL" id="VSSQ01019852">
    <property type="protein sequence ID" value="MPM64264.1"/>
    <property type="molecule type" value="Genomic_DNA"/>
</dbReference>
<gene>
    <name evidence="1" type="ORF">SDC9_111150</name>
</gene>
<name>A0A645BR07_9ZZZZ</name>
<accession>A0A645BR07</accession>